<dbReference type="GO" id="GO:0046872">
    <property type="term" value="F:metal ion binding"/>
    <property type="evidence" value="ECO:0007669"/>
    <property type="project" value="InterPro"/>
</dbReference>
<dbReference type="Gene3D" id="3.60.21.10">
    <property type="match status" value="2"/>
</dbReference>
<feature type="domain" description="SLH" evidence="4">
    <location>
        <begin position="1190"/>
        <end position="1253"/>
    </location>
</feature>
<dbReference type="Pfam" id="PF16656">
    <property type="entry name" value="Pur_ac_phosph_N"/>
    <property type="match status" value="2"/>
</dbReference>
<accession>A0A0M1P180</accession>
<dbReference type="InterPro" id="IPR015914">
    <property type="entry name" value="PAPs_N"/>
</dbReference>
<dbReference type="Proteomes" id="UP000036932">
    <property type="component" value="Unassembled WGS sequence"/>
</dbReference>
<name>A0A0M1P180_9BACL</name>
<evidence type="ECO:0000256" key="1">
    <source>
        <dbReference type="ARBA" id="ARBA00022729"/>
    </source>
</evidence>
<dbReference type="InterPro" id="IPR029052">
    <property type="entry name" value="Metallo-depent_PP-like"/>
</dbReference>
<feature type="region of interest" description="Disordered" evidence="2">
    <location>
        <begin position="1104"/>
        <end position="1198"/>
    </location>
</feature>
<evidence type="ECO:0000256" key="3">
    <source>
        <dbReference type="SAM" id="SignalP"/>
    </source>
</evidence>
<dbReference type="InterPro" id="IPR004843">
    <property type="entry name" value="Calcineurin-like_PHP"/>
</dbReference>
<dbReference type="Pfam" id="PF00149">
    <property type="entry name" value="Metallophos"/>
    <property type="match status" value="2"/>
</dbReference>
<dbReference type="GO" id="GO:0003993">
    <property type="term" value="F:acid phosphatase activity"/>
    <property type="evidence" value="ECO:0007669"/>
    <property type="project" value="InterPro"/>
</dbReference>
<gene>
    <name evidence="5" type="ORF">AM231_01965</name>
</gene>
<dbReference type="EMBL" id="LIUT01000001">
    <property type="protein sequence ID" value="KOR88025.1"/>
    <property type="molecule type" value="Genomic_DNA"/>
</dbReference>
<evidence type="ECO:0000259" key="4">
    <source>
        <dbReference type="PROSITE" id="PS51272"/>
    </source>
</evidence>
<dbReference type="SUPFAM" id="SSF49363">
    <property type="entry name" value="Purple acid phosphatase, N-terminal domain"/>
    <property type="match status" value="2"/>
</dbReference>
<dbReference type="PATRIC" id="fig|1705565.3.peg.2252"/>
<dbReference type="Pfam" id="PF00395">
    <property type="entry name" value="SLH"/>
    <property type="match status" value="3"/>
</dbReference>
<dbReference type="Gene3D" id="2.60.40.380">
    <property type="entry name" value="Purple acid phosphatase-like, N-terminal"/>
    <property type="match status" value="2"/>
</dbReference>
<dbReference type="InterPro" id="IPR001119">
    <property type="entry name" value="SLH_dom"/>
</dbReference>
<dbReference type="RefSeq" id="WP_054401076.1">
    <property type="nucleotide sequence ID" value="NZ_LIUT01000001.1"/>
</dbReference>
<proteinExistence type="predicted"/>
<dbReference type="SUPFAM" id="SSF49785">
    <property type="entry name" value="Galactose-binding domain-like"/>
    <property type="match status" value="1"/>
</dbReference>
<sequence length="1370" mass="148647">MINHMYKKLLSMLLSTALVLGFFTGIGGPTAVEAATQDQPDILLHRNAEWKYFDQGQDLTTVWRATYDDSSWESGLAPFGYKDNGSGVSTAEFGSLNTEVSYGPDKKLKHRTTYFRTNLHVNKDQIDGYGQILGTFGVDDGAVVYVNGHEIRRMGLPEGEITYDTKATSNKDLPVVYKDVDLTEPLKAYLQDGNNEIAVEVHQQSDSSSDLYFDMELAALAQAPLLDISKVTVTFYGDATSTKGFTWYTPLVSSQSDVQVVENRGTAPDFSQALEFSGRTSVSSNSPGEHVHKAEATGLSADTSYYFRVGDQSLNLWSEIGTFQTAPISGPFTFIDLTDTQAKEEDEASLSAATLSKALATIPNAKFVMHNGDVVENGTSEQEWNWLLGHSQSSLLNTTIVPAAGNHEDKNYAFYEHFNVKQPDNAATITGAYYSYDYSNAHFIVLNSNENSSEYANFSTEQVAWMKQDVEQAKAAGAKWIIVNIHKGPYTTSNHATDKDIIGANGVRNQIAPLMNELGIDMVLQGHDHIYARTKPIKRDGTAEDVTKITETLNGQSIEYAVKPDGTIYMIPATAGAKVYFKNQKPELGDAYFNLFERAEENHARKYGDSTSLARGQVQNFVGFTIDGGKLTAVTYEIDQNQNSGQPFIVDQFGIMKETKPDPVQEKVSKVTVTFHGDAKTSKGFTWYTSQQVTNSDLQVVEKSAAAADFTNGISFQGRSAASTNSEAELVHKAEATKLKPNTSYYFRVGDAALGVWSETGTFQTAPEKGAFTFIDLADTQAKEEEEALLSSETLAKALATVPEAQFVIHNGDIVDKGVKEEQWNWLLGYSQQSLLHTTLVPSAGNHEDENYAFIEHFNVQQPDNSATETGAYYSYDYSNAHFVVLNSNEDSDTYDNFSVEQVEWLKQDVQKAKKAGAQWVIVNIHKGPYTTSNHATDSDIMGANGVRSKIAPLMAELGIDLVLQGHDHIYARTKPIKADGKAAEVEKITEMLNGEKLEYSVNPEGAIYLIPATAGPKVYYKNPSEKLGDAYYGLFERAEENHAAKYGPDPNDNRRPKRSQVQNFVGITIDGGKLTAVTYEIDQNLKGAQPFIVDQFGIVKKDAVVPKPDPGTPNPGTPNPGTPNPDSGISNPGPGSSSSSGSNPGSGSGNGTSSVPANGSGTGNGTKPDNGSGTDSQHGSNQDTDSDKGNPPALKDTAGHWAKSAIDKAVAAGFINGYGDGTFRPNQQVTRAEFITMLVRALHLDEGGVQLSFRDAAQIPAWAKDAVAQAVEAGIISGYKDGSFGPHKPLNRTELVAMIVRASGISPDSSAKLTFKDAKEIQAWARPYVAAAVEVGLVGGVGNNRFAPQQFATRAEAVTLIIELLEYVN</sequence>
<feature type="domain" description="SLH" evidence="4">
    <location>
        <begin position="1316"/>
        <end position="1370"/>
    </location>
</feature>
<dbReference type="InterPro" id="IPR008979">
    <property type="entry name" value="Galactose-bd-like_sf"/>
</dbReference>
<dbReference type="PANTHER" id="PTHR45867">
    <property type="entry name" value="PURPLE ACID PHOSPHATASE"/>
    <property type="match status" value="1"/>
</dbReference>
<feature type="signal peptide" evidence="3">
    <location>
        <begin position="1"/>
        <end position="34"/>
    </location>
</feature>
<protein>
    <recommendedName>
        <fullName evidence="4">SLH domain-containing protein</fullName>
    </recommendedName>
</protein>
<dbReference type="PANTHER" id="PTHR45867:SF3">
    <property type="entry name" value="ACID PHOSPHATASE TYPE 7"/>
    <property type="match status" value="1"/>
</dbReference>
<dbReference type="OrthoDB" id="9809781at2"/>
<keyword evidence="6" id="KW-1185">Reference proteome</keyword>
<feature type="domain" description="SLH" evidence="4">
    <location>
        <begin position="1254"/>
        <end position="1314"/>
    </location>
</feature>
<feature type="compositionally biased region" description="Low complexity" evidence="2">
    <location>
        <begin position="1125"/>
        <end position="1144"/>
    </location>
</feature>
<dbReference type="InterPro" id="IPR008963">
    <property type="entry name" value="Purple_acid_Pase-like_N"/>
</dbReference>
<reference evidence="6" key="1">
    <citation type="submission" date="2015-08" db="EMBL/GenBank/DDBJ databases">
        <title>Genome sequencing project for genomic taxonomy and phylogenomics of Bacillus-like bacteria.</title>
        <authorList>
            <person name="Liu B."/>
            <person name="Wang J."/>
            <person name="Zhu Y."/>
            <person name="Liu G."/>
            <person name="Chen Q."/>
            <person name="Chen Z."/>
            <person name="Lan J."/>
            <person name="Che J."/>
            <person name="Ge C."/>
            <person name="Shi H."/>
            <person name="Pan Z."/>
            <person name="Liu X."/>
        </authorList>
    </citation>
    <scope>NUCLEOTIDE SEQUENCE [LARGE SCALE GENOMIC DNA]</scope>
    <source>
        <strain evidence="6">FJAT-22460</strain>
    </source>
</reference>
<dbReference type="PROSITE" id="PS51272">
    <property type="entry name" value="SLH"/>
    <property type="match status" value="3"/>
</dbReference>
<organism evidence="5 6">
    <name type="scientific">Paenibacillus solani</name>
    <dbReference type="NCBI Taxonomy" id="1705565"/>
    <lineage>
        <taxon>Bacteria</taxon>
        <taxon>Bacillati</taxon>
        <taxon>Bacillota</taxon>
        <taxon>Bacilli</taxon>
        <taxon>Bacillales</taxon>
        <taxon>Paenibacillaceae</taxon>
        <taxon>Paenibacillus</taxon>
    </lineage>
</organism>
<evidence type="ECO:0000313" key="6">
    <source>
        <dbReference type="Proteomes" id="UP000036932"/>
    </source>
</evidence>
<evidence type="ECO:0000256" key="2">
    <source>
        <dbReference type="SAM" id="MobiDB-lite"/>
    </source>
</evidence>
<evidence type="ECO:0000313" key="5">
    <source>
        <dbReference type="EMBL" id="KOR88025.1"/>
    </source>
</evidence>
<dbReference type="SUPFAM" id="SSF56300">
    <property type="entry name" value="Metallo-dependent phosphatases"/>
    <property type="match status" value="2"/>
</dbReference>
<feature type="chain" id="PRO_5005620541" description="SLH domain-containing protein" evidence="3">
    <location>
        <begin position="35"/>
        <end position="1370"/>
    </location>
</feature>
<comment type="caution">
    <text evidence="5">The sequence shown here is derived from an EMBL/GenBank/DDBJ whole genome shotgun (WGS) entry which is preliminary data.</text>
</comment>
<feature type="compositionally biased region" description="Pro residues" evidence="2">
    <location>
        <begin position="1108"/>
        <end position="1124"/>
    </location>
</feature>
<feature type="compositionally biased region" description="Polar residues" evidence="2">
    <location>
        <begin position="1156"/>
        <end position="1184"/>
    </location>
</feature>
<keyword evidence="1 3" id="KW-0732">Signal</keyword>
<dbReference type="Gene3D" id="2.60.120.260">
    <property type="entry name" value="Galactose-binding domain-like"/>
    <property type="match status" value="1"/>
</dbReference>